<evidence type="ECO:0000256" key="2">
    <source>
        <dbReference type="ARBA" id="ARBA00022448"/>
    </source>
</evidence>
<dbReference type="AlphaFoldDB" id="A0A3B1ASN5"/>
<name>A0A3B1ASN5_9ZZZZ</name>
<gene>
    <name evidence="10" type="ORF">MNBD_ALPHA03-1168</name>
</gene>
<keyword evidence="6 8" id="KW-1133">Transmembrane helix</keyword>
<dbReference type="Pfam" id="PF12832">
    <property type="entry name" value="MFS_1_like"/>
    <property type="match status" value="1"/>
</dbReference>
<dbReference type="PIRSF" id="PIRSF004925">
    <property type="entry name" value="HcaT"/>
    <property type="match status" value="1"/>
</dbReference>
<keyword evidence="7 8" id="KW-0472">Membrane</keyword>
<protein>
    <recommendedName>
        <fullName evidence="9">Major facilitator superfamily associated domain-containing protein</fullName>
    </recommendedName>
</protein>
<accession>A0A3B1ASN5</accession>
<dbReference type="InterPro" id="IPR026032">
    <property type="entry name" value="HcaT-like"/>
</dbReference>
<feature type="transmembrane region" description="Helical" evidence="8">
    <location>
        <begin position="20"/>
        <end position="38"/>
    </location>
</feature>
<evidence type="ECO:0000259" key="9">
    <source>
        <dbReference type="Pfam" id="PF12832"/>
    </source>
</evidence>
<dbReference type="GO" id="GO:0015528">
    <property type="term" value="F:lactose:proton symporter activity"/>
    <property type="evidence" value="ECO:0007669"/>
    <property type="project" value="TreeGrafter"/>
</dbReference>
<proteinExistence type="predicted"/>
<dbReference type="GO" id="GO:0005886">
    <property type="term" value="C:plasma membrane"/>
    <property type="evidence" value="ECO:0007669"/>
    <property type="project" value="UniProtKB-SubCell"/>
</dbReference>
<dbReference type="PANTHER" id="PTHR23522:SF10">
    <property type="entry name" value="3-PHENYLPROPIONIC ACID TRANSPORTER-RELATED"/>
    <property type="match status" value="1"/>
</dbReference>
<comment type="subcellular location">
    <subcellularLocation>
        <location evidence="1">Cell inner membrane</location>
        <topology evidence="1">Multi-pass membrane protein</topology>
    </subcellularLocation>
</comment>
<feature type="transmembrane region" description="Helical" evidence="8">
    <location>
        <begin position="104"/>
        <end position="123"/>
    </location>
</feature>
<feature type="transmembrane region" description="Helical" evidence="8">
    <location>
        <begin position="144"/>
        <end position="162"/>
    </location>
</feature>
<dbReference type="InterPro" id="IPR036259">
    <property type="entry name" value="MFS_trans_sf"/>
</dbReference>
<dbReference type="EMBL" id="UOFW01000028">
    <property type="protein sequence ID" value="VAX02863.1"/>
    <property type="molecule type" value="Genomic_DNA"/>
</dbReference>
<evidence type="ECO:0000256" key="3">
    <source>
        <dbReference type="ARBA" id="ARBA00022475"/>
    </source>
</evidence>
<keyword evidence="5 8" id="KW-0812">Transmembrane</keyword>
<evidence type="ECO:0000256" key="5">
    <source>
        <dbReference type="ARBA" id="ARBA00022692"/>
    </source>
</evidence>
<evidence type="ECO:0000256" key="1">
    <source>
        <dbReference type="ARBA" id="ARBA00004429"/>
    </source>
</evidence>
<feature type="transmembrane region" description="Helical" evidence="8">
    <location>
        <begin position="378"/>
        <end position="396"/>
    </location>
</feature>
<feature type="transmembrane region" description="Helical" evidence="8">
    <location>
        <begin position="312"/>
        <end position="335"/>
    </location>
</feature>
<feature type="transmembrane region" description="Helical" evidence="8">
    <location>
        <begin position="168"/>
        <end position="186"/>
    </location>
</feature>
<feature type="domain" description="Major facilitator superfamily associated" evidence="9">
    <location>
        <begin position="25"/>
        <end position="380"/>
    </location>
</feature>
<evidence type="ECO:0000256" key="8">
    <source>
        <dbReference type="SAM" id="Phobius"/>
    </source>
</evidence>
<keyword evidence="4" id="KW-0997">Cell inner membrane</keyword>
<organism evidence="10">
    <name type="scientific">hydrothermal vent metagenome</name>
    <dbReference type="NCBI Taxonomy" id="652676"/>
    <lineage>
        <taxon>unclassified sequences</taxon>
        <taxon>metagenomes</taxon>
        <taxon>ecological metagenomes</taxon>
    </lineage>
</organism>
<feature type="transmembrane region" description="Helical" evidence="8">
    <location>
        <begin position="347"/>
        <end position="366"/>
    </location>
</feature>
<dbReference type="Gene3D" id="1.20.1250.20">
    <property type="entry name" value="MFS general substrate transporter like domains"/>
    <property type="match status" value="2"/>
</dbReference>
<keyword evidence="3" id="KW-1003">Cell membrane</keyword>
<feature type="transmembrane region" description="Helical" evidence="8">
    <location>
        <begin position="224"/>
        <end position="249"/>
    </location>
</feature>
<dbReference type="NCBIfam" id="NF037955">
    <property type="entry name" value="mfs"/>
    <property type="match status" value="1"/>
</dbReference>
<feature type="transmembrane region" description="Helical" evidence="8">
    <location>
        <begin position="81"/>
        <end position="98"/>
    </location>
</feature>
<feature type="transmembrane region" description="Helical" evidence="8">
    <location>
        <begin position="261"/>
        <end position="281"/>
    </location>
</feature>
<evidence type="ECO:0000256" key="4">
    <source>
        <dbReference type="ARBA" id="ARBA00022519"/>
    </source>
</evidence>
<reference evidence="10" key="1">
    <citation type="submission" date="2018-06" db="EMBL/GenBank/DDBJ databases">
        <authorList>
            <person name="Zhirakovskaya E."/>
        </authorList>
    </citation>
    <scope>NUCLEOTIDE SEQUENCE</scope>
</reference>
<dbReference type="SUPFAM" id="SSF103473">
    <property type="entry name" value="MFS general substrate transporter"/>
    <property type="match status" value="2"/>
</dbReference>
<sequence>MIKKDYSNGFKNPVAYKVGAVYSGQFLFIGAALPFWALWLSKMGLTPGEIGFLIGFPAFLKVLSAPFVAQLCDKWGMTRRPMIALMGLSIIFFCGYFFSESFAGFVLVTIIFSVTYYSVPPLVESYAVRTCDRYNLQYGRLRSVGSIVFVFTSVLFGIYLDRSGYDNFLYFCLGSLVLTFIAIFLLPKDDRKFPAPVSESIENDSGPAIRDQVPLRFLLTSQQFIMFLVVISLIQMSHGFMYVMGSYHWAAQGINNETIGLLWSIGVVAEILVFIFAGKIIARIRPMYVLGVIAIFGAVRWGIMALTSSVPLLMFLQTFHGLTYGAAHLVAMYYLSTRVPDQYFTTAQSLYSSIPMGLSIGVVMLLSGPLYDGFGGQAYFFMAGLCFLVLFVARYVRRIDHDVLHIK</sequence>
<dbReference type="InterPro" id="IPR024989">
    <property type="entry name" value="MFS_assoc_dom"/>
</dbReference>
<dbReference type="PANTHER" id="PTHR23522">
    <property type="entry name" value="BLL5896 PROTEIN"/>
    <property type="match status" value="1"/>
</dbReference>
<feature type="transmembrane region" description="Helical" evidence="8">
    <location>
        <begin position="50"/>
        <end position="69"/>
    </location>
</feature>
<evidence type="ECO:0000256" key="7">
    <source>
        <dbReference type="ARBA" id="ARBA00023136"/>
    </source>
</evidence>
<keyword evidence="2" id="KW-0813">Transport</keyword>
<evidence type="ECO:0000313" key="10">
    <source>
        <dbReference type="EMBL" id="VAX02863.1"/>
    </source>
</evidence>
<dbReference type="GO" id="GO:0030395">
    <property type="term" value="F:lactose binding"/>
    <property type="evidence" value="ECO:0007669"/>
    <property type="project" value="TreeGrafter"/>
</dbReference>
<feature type="transmembrane region" description="Helical" evidence="8">
    <location>
        <begin position="288"/>
        <end position="306"/>
    </location>
</feature>
<evidence type="ECO:0000256" key="6">
    <source>
        <dbReference type="ARBA" id="ARBA00022989"/>
    </source>
</evidence>